<protein>
    <submittedName>
        <fullName evidence="2">Transposase</fullName>
    </submittedName>
</protein>
<dbReference type="InterPro" id="IPR009057">
    <property type="entry name" value="Homeodomain-like_sf"/>
</dbReference>
<dbReference type="SUPFAM" id="SSF46689">
    <property type="entry name" value="Homeodomain-like"/>
    <property type="match status" value="1"/>
</dbReference>
<dbReference type="AlphaFoldDB" id="A0A5A9G275"/>
<dbReference type="EMBL" id="VTTN01000027">
    <property type="protein sequence ID" value="KAA0588436.1"/>
    <property type="molecule type" value="Genomic_DNA"/>
</dbReference>
<dbReference type="OrthoDB" id="565387at2"/>
<keyword evidence="3" id="KW-1185">Reference proteome</keyword>
<proteinExistence type="predicted"/>
<dbReference type="Proteomes" id="UP000324927">
    <property type="component" value="Unassembled WGS sequence"/>
</dbReference>
<organism evidence="2 3">
    <name type="scientific">Azospirillum lipoferum</name>
    <dbReference type="NCBI Taxonomy" id="193"/>
    <lineage>
        <taxon>Bacteria</taxon>
        <taxon>Pseudomonadati</taxon>
        <taxon>Pseudomonadota</taxon>
        <taxon>Alphaproteobacteria</taxon>
        <taxon>Rhodospirillales</taxon>
        <taxon>Azospirillaceae</taxon>
        <taxon>Azospirillum</taxon>
    </lineage>
</organism>
<reference evidence="2 3" key="1">
    <citation type="submission" date="2019-08" db="EMBL/GenBank/DDBJ databases">
        <authorList>
            <person name="Grouzdev D."/>
            <person name="Tikhonova E."/>
            <person name="Kravchenko I."/>
        </authorList>
    </citation>
    <scope>NUCLEOTIDE SEQUENCE [LARGE SCALE GENOMIC DNA]</scope>
    <source>
        <strain evidence="2 3">59b</strain>
    </source>
</reference>
<name>A0A5A9G275_AZOLI</name>
<gene>
    <name evidence="2" type="ORF">FZ942_33380</name>
</gene>
<accession>A0A5A9G275</accession>
<sequence>MIRCSRISGLGVAMAWRQGQSHSDDLRSWVLAAVDGGMAVRAAASVFQVSISYIYKALIRRRTTGETAANRSRGHRPCKLTPEQETALAAHLRTHSDMTLAAMQTWLESEHGVRLSSGALWTAIDRLGLTLKKRHSRRASRTDRTSRPVDGSGGRPSPSSMPTGSSLSTKPAPPRRRLGCTAGRRAARG</sequence>
<evidence type="ECO:0000313" key="3">
    <source>
        <dbReference type="Proteomes" id="UP000324927"/>
    </source>
</evidence>
<dbReference type="Pfam" id="PF13565">
    <property type="entry name" value="HTH_32"/>
    <property type="match status" value="1"/>
</dbReference>
<evidence type="ECO:0000256" key="1">
    <source>
        <dbReference type="SAM" id="MobiDB-lite"/>
    </source>
</evidence>
<feature type="compositionally biased region" description="Low complexity" evidence="1">
    <location>
        <begin position="155"/>
        <end position="168"/>
    </location>
</feature>
<comment type="caution">
    <text evidence="2">The sequence shown here is derived from an EMBL/GenBank/DDBJ whole genome shotgun (WGS) entry which is preliminary data.</text>
</comment>
<evidence type="ECO:0000313" key="2">
    <source>
        <dbReference type="EMBL" id="KAA0588436.1"/>
    </source>
</evidence>
<feature type="region of interest" description="Disordered" evidence="1">
    <location>
        <begin position="133"/>
        <end position="189"/>
    </location>
</feature>